<dbReference type="InterPro" id="IPR029058">
    <property type="entry name" value="AB_hydrolase_fold"/>
</dbReference>
<keyword evidence="1" id="KW-1133">Transmembrane helix</keyword>
<accession>A0A1I3KN57</accession>
<feature type="transmembrane region" description="Helical" evidence="1">
    <location>
        <begin position="32"/>
        <end position="49"/>
    </location>
</feature>
<evidence type="ECO:0000256" key="1">
    <source>
        <dbReference type="SAM" id="Phobius"/>
    </source>
</evidence>
<evidence type="ECO:0000313" key="3">
    <source>
        <dbReference type="EMBL" id="SFI73758.1"/>
    </source>
</evidence>
<organism evidence="3 4">
    <name type="scientific">Treponema bryantii</name>
    <dbReference type="NCBI Taxonomy" id="163"/>
    <lineage>
        <taxon>Bacteria</taxon>
        <taxon>Pseudomonadati</taxon>
        <taxon>Spirochaetota</taxon>
        <taxon>Spirochaetia</taxon>
        <taxon>Spirochaetales</taxon>
        <taxon>Treponemataceae</taxon>
        <taxon>Treponema</taxon>
    </lineage>
</organism>
<dbReference type="InterPro" id="IPR029059">
    <property type="entry name" value="AB_hydrolase_5"/>
</dbReference>
<keyword evidence="3" id="KW-0378">Hydrolase</keyword>
<protein>
    <submittedName>
        <fullName evidence="3">Alpha/beta hydrolase family protein</fullName>
    </submittedName>
</protein>
<dbReference type="Pfam" id="PF12695">
    <property type="entry name" value="Abhydrolase_5"/>
    <property type="match status" value="1"/>
</dbReference>
<feature type="domain" description="Alpha/beta hydrolase fold-5" evidence="2">
    <location>
        <begin position="95"/>
        <end position="260"/>
    </location>
</feature>
<gene>
    <name evidence="3" type="ORF">SAMN04487775_10556</name>
</gene>
<name>A0A1I3KN57_9SPIR</name>
<sequence length="274" mass="30605">MTVMIILSMTVTYLIISRNLILFYINMKNKRLMAATVLAFFLLTALTFSCKSYPPSFNVEKFYTESDDTIDFIEDKSYIALLPKNGAGEYYTEKGIIFYPGGLVDYHAYIPLLTRCAENKTACFIVKMPLNFAFMDKQAAGKFLTLYPEINNWYMAGHSLGGAIAASYISRHAKDFKGLILLAAYSTHDISKKNLKVLSLYGSNDKVLNLEHYHKYQKKLPAIGSGLTEIIINGGNHAQFASYGNQDGDGIADISAEEQQSITAAEIASWMELK</sequence>
<dbReference type="GO" id="GO:0016787">
    <property type="term" value="F:hydrolase activity"/>
    <property type="evidence" value="ECO:0007669"/>
    <property type="project" value="UniProtKB-KW"/>
</dbReference>
<keyword evidence="1" id="KW-0472">Membrane</keyword>
<dbReference type="OrthoDB" id="9780932at2"/>
<reference evidence="4" key="1">
    <citation type="submission" date="2016-10" db="EMBL/GenBank/DDBJ databases">
        <authorList>
            <person name="Varghese N."/>
            <person name="Submissions S."/>
        </authorList>
    </citation>
    <scope>NUCLEOTIDE SEQUENCE [LARGE SCALE GENOMIC DNA]</scope>
    <source>
        <strain evidence="4">XBD1002</strain>
    </source>
</reference>
<dbReference type="Proteomes" id="UP000182737">
    <property type="component" value="Unassembled WGS sequence"/>
</dbReference>
<keyword evidence="1" id="KW-0812">Transmembrane</keyword>
<dbReference type="Gene3D" id="3.40.50.1820">
    <property type="entry name" value="alpha/beta hydrolase"/>
    <property type="match status" value="1"/>
</dbReference>
<evidence type="ECO:0000259" key="2">
    <source>
        <dbReference type="Pfam" id="PF12695"/>
    </source>
</evidence>
<proteinExistence type="predicted"/>
<keyword evidence="4" id="KW-1185">Reference proteome</keyword>
<dbReference type="EMBL" id="FORI01000005">
    <property type="protein sequence ID" value="SFI73758.1"/>
    <property type="molecule type" value="Genomic_DNA"/>
</dbReference>
<dbReference type="AlphaFoldDB" id="A0A1I3KN57"/>
<feature type="transmembrane region" description="Helical" evidence="1">
    <location>
        <begin position="6"/>
        <end position="25"/>
    </location>
</feature>
<evidence type="ECO:0000313" key="4">
    <source>
        <dbReference type="Proteomes" id="UP000182737"/>
    </source>
</evidence>
<dbReference type="SUPFAM" id="SSF53474">
    <property type="entry name" value="alpha/beta-Hydrolases"/>
    <property type="match status" value="1"/>
</dbReference>